<sequence>MRHYLPELLAFTILPFLIVQGRRTRRRTPRLPEAGGPVQGIAGAERDGAPLSLLAIGESPVAGVGVGTHEDAITGQLASALSRRLARPVHWHACGKNGATVAQGLEQLVPTIPAAKVDLVLVAFGVNDTTAFHSPTRWRADLRKLLIAIEARCSPALTIVSGVPQMAHFPALPQPLRHVMGIKASTLDTVARALVATRPHTLHVPLELNVRDRSLMASDGYHPSAAGCTAWAALLAERIADHRI</sequence>
<name>A0A3A3FSL8_9BURK</name>
<dbReference type="EMBL" id="QYUO01000001">
    <property type="protein sequence ID" value="RJF97191.1"/>
    <property type="molecule type" value="Genomic_DNA"/>
</dbReference>
<dbReference type="PANTHER" id="PTHR30383">
    <property type="entry name" value="THIOESTERASE 1/PROTEASE 1/LYSOPHOSPHOLIPASE L1"/>
    <property type="match status" value="1"/>
</dbReference>
<dbReference type="InterPro" id="IPR051532">
    <property type="entry name" value="Ester_Hydrolysis_Enzymes"/>
</dbReference>
<dbReference type="Gene3D" id="3.40.50.1110">
    <property type="entry name" value="SGNH hydrolase"/>
    <property type="match status" value="1"/>
</dbReference>
<evidence type="ECO:0000259" key="1">
    <source>
        <dbReference type="Pfam" id="PF13472"/>
    </source>
</evidence>
<reference evidence="3" key="1">
    <citation type="submission" date="2018-09" db="EMBL/GenBank/DDBJ databases">
        <authorList>
            <person name="Zhu H."/>
        </authorList>
    </citation>
    <scope>NUCLEOTIDE SEQUENCE [LARGE SCALE GENOMIC DNA]</scope>
    <source>
        <strain evidence="3">K1R23-30</strain>
    </source>
</reference>
<evidence type="ECO:0000313" key="3">
    <source>
        <dbReference type="Proteomes" id="UP000265955"/>
    </source>
</evidence>
<organism evidence="2 3">
    <name type="scientific">Noviherbaspirillum saxi</name>
    <dbReference type="NCBI Taxonomy" id="2320863"/>
    <lineage>
        <taxon>Bacteria</taxon>
        <taxon>Pseudomonadati</taxon>
        <taxon>Pseudomonadota</taxon>
        <taxon>Betaproteobacteria</taxon>
        <taxon>Burkholderiales</taxon>
        <taxon>Oxalobacteraceae</taxon>
        <taxon>Noviherbaspirillum</taxon>
    </lineage>
</organism>
<evidence type="ECO:0000313" key="2">
    <source>
        <dbReference type="EMBL" id="RJF97191.1"/>
    </source>
</evidence>
<dbReference type="InterPro" id="IPR013830">
    <property type="entry name" value="SGNH_hydro"/>
</dbReference>
<comment type="caution">
    <text evidence="2">The sequence shown here is derived from an EMBL/GenBank/DDBJ whole genome shotgun (WGS) entry which is preliminary data.</text>
</comment>
<dbReference type="InterPro" id="IPR036514">
    <property type="entry name" value="SGNH_hydro_sf"/>
</dbReference>
<accession>A0A3A3FSL8</accession>
<dbReference type="CDD" id="cd01836">
    <property type="entry name" value="FeeA_FeeB_like"/>
    <property type="match status" value="1"/>
</dbReference>
<dbReference type="Pfam" id="PF13472">
    <property type="entry name" value="Lipase_GDSL_2"/>
    <property type="match status" value="1"/>
</dbReference>
<dbReference type="Proteomes" id="UP000265955">
    <property type="component" value="Unassembled WGS sequence"/>
</dbReference>
<dbReference type="SUPFAM" id="SSF52266">
    <property type="entry name" value="SGNH hydrolase"/>
    <property type="match status" value="1"/>
</dbReference>
<dbReference type="RefSeq" id="WP_119767143.1">
    <property type="nucleotide sequence ID" value="NZ_QYUO01000001.1"/>
</dbReference>
<dbReference type="AlphaFoldDB" id="A0A3A3FSL8"/>
<dbReference type="GO" id="GO:0004622">
    <property type="term" value="F:phosphatidylcholine lysophospholipase activity"/>
    <property type="evidence" value="ECO:0007669"/>
    <property type="project" value="TreeGrafter"/>
</dbReference>
<gene>
    <name evidence="2" type="ORF">D3871_00585</name>
</gene>
<feature type="domain" description="SGNH hydrolase-type esterase" evidence="1">
    <location>
        <begin position="55"/>
        <end position="227"/>
    </location>
</feature>
<keyword evidence="2" id="KW-0378">Hydrolase</keyword>
<protein>
    <submittedName>
        <fullName evidence="2">SGNH/GDSL hydrolase family protein</fullName>
    </submittedName>
</protein>
<keyword evidence="3" id="KW-1185">Reference proteome</keyword>
<dbReference type="PANTHER" id="PTHR30383:SF24">
    <property type="entry name" value="THIOESTERASE 1_PROTEASE 1_LYSOPHOSPHOLIPASE L1"/>
    <property type="match status" value="1"/>
</dbReference>
<proteinExistence type="predicted"/>
<dbReference type="OrthoDB" id="9804395at2"/>